<gene>
    <name evidence="1" type="ORF">E7215_12610</name>
</gene>
<protein>
    <recommendedName>
        <fullName evidence="3">HipA-like C-terminal domain-containing protein</fullName>
    </recommendedName>
</protein>
<accession>A0A927W5L6</accession>
<comment type="caution">
    <text evidence="1">The sequence shown here is derived from an EMBL/GenBank/DDBJ whole genome shotgun (WGS) entry which is preliminary data.</text>
</comment>
<organism evidence="1 2">
    <name type="scientific">Clostridium sulfidigenes</name>
    <dbReference type="NCBI Taxonomy" id="318464"/>
    <lineage>
        <taxon>Bacteria</taxon>
        <taxon>Bacillati</taxon>
        <taxon>Bacillota</taxon>
        <taxon>Clostridia</taxon>
        <taxon>Eubacteriales</taxon>
        <taxon>Clostridiaceae</taxon>
        <taxon>Clostridium</taxon>
    </lineage>
</organism>
<dbReference type="AlphaFoldDB" id="A0A927W5L6"/>
<evidence type="ECO:0008006" key="3">
    <source>
        <dbReference type="Google" id="ProtNLM"/>
    </source>
</evidence>
<evidence type="ECO:0000313" key="1">
    <source>
        <dbReference type="EMBL" id="MBE6060998.1"/>
    </source>
</evidence>
<reference evidence="1" key="1">
    <citation type="submission" date="2019-04" db="EMBL/GenBank/DDBJ databases">
        <title>Evolution of Biomass-Degrading Anaerobic Consortia Revealed by Metagenomics.</title>
        <authorList>
            <person name="Peng X."/>
        </authorList>
    </citation>
    <scope>NUCLEOTIDE SEQUENCE</scope>
    <source>
        <strain evidence="1">SIG254</strain>
    </source>
</reference>
<evidence type="ECO:0000313" key="2">
    <source>
        <dbReference type="Proteomes" id="UP000768462"/>
    </source>
</evidence>
<dbReference type="Proteomes" id="UP000768462">
    <property type="component" value="Unassembled WGS sequence"/>
</dbReference>
<name>A0A927W5L6_9CLOT</name>
<dbReference type="EMBL" id="SVCM01000143">
    <property type="protein sequence ID" value="MBE6060998.1"/>
    <property type="molecule type" value="Genomic_DNA"/>
</dbReference>
<sequence length="374" mass="43441">MNKLDLSELVNKYSKNDESYFSGLLMYKDKEVAIIEDSKLTKVIDKSLLPIIMLNENIGSFDVWLQTRVIDTHRTNSRHVRRRLSVRSEVPNEIVVKSRAVSITDSYWLKWTNENLTYNNIRSKLSDGLNTIALYGNSENVRFNDTDLTPELTNIGSFEKCWKLIDGTWFMIKKATYKENFAEVLISKIAIHLGFNAILYEPLDHGRLVKSKDFTNNAEVDFEPMFSFVRDYWDIDNSIEIINQLGFINEFLDITYMDALCYNIDRHTYNFGIIRKDGEPISLAPNFDNNLGLSGVLNDKGLEKTWYSTAFTRQNYIPILSAYNYKAPHINLEEVYMIINETLKDFPALIEEEGFNEVVFNIIKNNYDELTKAL</sequence>
<proteinExistence type="predicted"/>
<dbReference type="Gene3D" id="1.10.1070.20">
    <property type="match status" value="1"/>
</dbReference>